<sequence length="206" mass="23031">MKCPSHRGLPMQSPHPHLTPQGGWMRRPGDAEGCPASSWGDPVHQQRGSSRARRWRIQRDFFTYRTQLGMSLDFSVSSGRRGFSNSGCSRQAPKAVVSDYEVSTKRNSLSSPAFGDQDEGKEKHDSYLPSSVRMNFQDERAWVNRRNLTKTPQRGSGRVKIQPGCVGPGLVPPCLRLWASLLELQDAWAPEPFLVLSVAKGRNTRV</sequence>
<keyword evidence="2" id="KW-1185">Reference proteome</keyword>
<proteinExistence type="predicted"/>
<organism evidence="2 3">
    <name type="scientific">Acinonyx jubatus</name>
    <name type="common">Cheetah</name>
    <dbReference type="NCBI Taxonomy" id="32536"/>
    <lineage>
        <taxon>Eukaryota</taxon>
        <taxon>Metazoa</taxon>
        <taxon>Chordata</taxon>
        <taxon>Craniata</taxon>
        <taxon>Vertebrata</taxon>
        <taxon>Euteleostomi</taxon>
        <taxon>Mammalia</taxon>
        <taxon>Eutheria</taxon>
        <taxon>Laurasiatheria</taxon>
        <taxon>Carnivora</taxon>
        <taxon>Feliformia</taxon>
        <taxon>Felidae</taxon>
        <taxon>Felinae</taxon>
        <taxon>Acinonyx</taxon>
    </lineage>
</organism>
<dbReference type="GeneID" id="128311096"/>
<gene>
    <name evidence="3" type="primary">LOC128311096</name>
</gene>
<reference evidence="3" key="1">
    <citation type="submission" date="2025-08" db="UniProtKB">
        <authorList>
            <consortium name="RefSeq"/>
        </authorList>
    </citation>
    <scope>IDENTIFICATION</scope>
    <source>
        <tissue evidence="3">Blood</tissue>
    </source>
</reference>
<name>A0ABM3N8R9_ACIJB</name>
<evidence type="ECO:0000256" key="1">
    <source>
        <dbReference type="SAM" id="MobiDB-lite"/>
    </source>
</evidence>
<accession>A0ABM3N8R9</accession>
<feature type="region of interest" description="Disordered" evidence="1">
    <location>
        <begin position="99"/>
        <end position="126"/>
    </location>
</feature>
<protein>
    <submittedName>
        <fullName evidence="3">Uncharacterized protein LOC128311096</fullName>
    </submittedName>
</protein>
<dbReference type="RefSeq" id="XP_053055800.1">
    <property type="nucleotide sequence ID" value="XM_053199825.1"/>
</dbReference>
<evidence type="ECO:0000313" key="2">
    <source>
        <dbReference type="Proteomes" id="UP001652583"/>
    </source>
</evidence>
<feature type="region of interest" description="Disordered" evidence="1">
    <location>
        <begin position="1"/>
        <end position="52"/>
    </location>
</feature>
<evidence type="ECO:0000313" key="3">
    <source>
        <dbReference type="RefSeq" id="XP_053055800.1"/>
    </source>
</evidence>
<dbReference type="Proteomes" id="UP001652583">
    <property type="component" value="Chromosome A3"/>
</dbReference>